<dbReference type="GO" id="GO:0046677">
    <property type="term" value="P:response to antibiotic"/>
    <property type="evidence" value="ECO:0007669"/>
    <property type="project" value="UniProtKB-UniRule"/>
</dbReference>
<proteinExistence type="inferred from homology"/>
<evidence type="ECO:0000256" key="5">
    <source>
        <dbReference type="ARBA" id="ARBA00023251"/>
    </source>
</evidence>
<dbReference type="InterPro" id="IPR012338">
    <property type="entry name" value="Beta-lactam/transpept-like"/>
</dbReference>
<reference evidence="8" key="1">
    <citation type="submission" date="2009-12" db="EMBL/GenBank/DDBJ databases">
        <authorList>
            <person name="Kielak A."/>
            <person name="van Veen J.A."/>
            <person name="Kowalchuk G.A."/>
        </authorList>
    </citation>
    <scope>NUCLEOTIDE SEQUENCE</scope>
</reference>
<dbReference type="GO" id="GO:0071555">
    <property type="term" value="P:cell wall organization"/>
    <property type="evidence" value="ECO:0007669"/>
    <property type="project" value="TreeGrafter"/>
</dbReference>
<protein>
    <recommendedName>
        <fullName evidence="2 6">Beta-lactamase</fullName>
        <ecNumber evidence="2 6">3.5.2.6</ecNumber>
    </recommendedName>
</protein>
<dbReference type="GO" id="GO:0017001">
    <property type="term" value="P:antibiotic catabolic process"/>
    <property type="evidence" value="ECO:0007669"/>
    <property type="project" value="InterPro"/>
</dbReference>
<evidence type="ECO:0000256" key="1">
    <source>
        <dbReference type="ARBA" id="ARBA00007898"/>
    </source>
</evidence>
<dbReference type="GO" id="GO:0008800">
    <property type="term" value="F:beta-lactamase activity"/>
    <property type="evidence" value="ECO:0007669"/>
    <property type="project" value="UniProtKB-UniRule"/>
</dbReference>
<dbReference type="InterPro" id="IPR002137">
    <property type="entry name" value="Beta-lactam_class-D_AS"/>
</dbReference>
<reference evidence="8" key="2">
    <citation type="journal article" date="2010" name="Appl. Environ. Microbiol.">
        <title>Comparative analysis of acidobacterial genomic fragments from terrestrial and aquatic metagenomic libraries, with emphasis on acidobacteria subdivision 6.</title>
        <authorList>
            <person name="Kielak A.M."/>
            <person name="van Veen J.A."/>
            <person name="Kowalchuk G.A."/>
        </authorList>
    </citation>
    <scope>NUCLEOTIDE SEQUENCE</scope>
</reference>
<comment type="catalytic activity">
    <reaction evidence="6">
        <text>a beta-lactam + H2O = a substituted beta-amino acid</text>
        <dbReference type="Rhea" id="RHEA:20401"/>
        <dbReference type="ChEBI" id="CHEBI:15377"/>
        <dbReference type="ChEBI" id="CHEBI:35627"/>
        <dbReference type="ChEBI" id="CHEBI:140347"/>
        <dbReference type="EC" id="3.5.2.6"/>
    </reaction>
</comment>
<dbReference type="InterPro" id="IPR001460">
    <property type="entry name" value="PCN-bd_Tpept"/>
</dbReference>
<dbReference type="AlphaFoldDB" id="E3T610"/>
<comment type="similarity">
    <text evidence="1 6">Belongs to the class-D beta-lactamase family.</text>
</comment>
<feature type="domain" description="Penicillin-binding protein transpeptidase" evidence="7">
    <location>
        <begin position="38"/>
        <end position="363"/>
    </location>
</feature>
<dbReference type="GO" id="GO:0005886">
    <property type="term" value="C:plasma membrane"/>
    <property type="evidence" value="ECO:0007669"/>
    <property type="project" value="TreeGrafter"/>
</dbReference>
<sequence length="396" mass="42485">MEVAEAEREPPVDGPPAVVTLDMELQRAFEEAMGTEAGSVVVLGAETGEVMAYLSLPAYDPNAFSLGIKPAVWNGLMKDPQKPLINRPIQGMYPPGSTFKVVNALAALQEGVITPNTRFHCPGYLAVYNTIFRCHKAEGHGTVDLKQAIALSCNVYFYNVGIRLEIERLSRYAHMLGLAAPTGIDLPHESAGIFQDPEWKMRNLKARWFPAETVSVSIGQAMAVTPVQLARVAAVVANGGKLVTPHFMRSIGGEPRPYPPPRPLGFRPDVIQVMREAMLGVVQQGTGQRAKLEGIPLAGKTGSAQVVTHARLERDRNAKALQPHGWFMFFVPAVGDKPALAGAVMVEHGVQGGQSAAPVVGRALARYYGVRAIGPGMAIPEQPVPDPSPATLRAAQ</sequence>
<dbReference type="GO" id="GO:0008658">
    <property type="term" value="F:penicillin binding"/>
    <property type="evidence" value="ECO:0007669"/>
    <property type="project" value="InterPro"/>
</dbReference>
<evidence type="ECO:0000313" key="8">
    <source>
        <dbReference type="EMBL" id="ADC35754.1"/>
    </source>
</evidence>
<evidence type="ECO:0000256" key="4">
    <source>
        <dbReference type="ARBA" id="ARBA00022801"/>
    </source>
</evidence>
<dbReference type="PANTHER" id="PTHR30627">
    <property type="entry name" value="PEPTIDOGLYCAN D,D-TRANSPEPTIDASE"/>
    <property type="match status" value="1"/>
</dbReference>
<evidence type="ECO:0000256" key="3">
    <source>
        <dbReference type="ARBA" id="ARBA00022729"/>
    </source>
</evidence>
<evidence type="ECO:0000256" key="6">
    <source>
        <dbReference type="RuleBase" id="RU361140"/>
    </source>
</evidence>
<dbReference type="SUPFAM" id="SSF56601">
    <property type="entry name" value="beta-lactamase/transpeptidase-like"/>
    <property type="match status" value="1"/>
</dbReference>
<dbReference type="GO" id="GO:0016740">
    <property type="term" value="F:transferase activity"/>
    <property type="evidence" value="ECO:0007669"/>
    <property type="project" value="UniProtKB-KW"/>
</dbReference>
<dbReference type="GO" id="GO:0071972">
    <property type="term" value="F:peptidoglycan L,D-transpeptidase activity"/>
    <property type="evidence" value="ECO:0007669"/>
    <property type="project" value="TreeGrafter"/>
</dbReference>
<accession>E3T610</accession>
<keyword evidence="5 6" id="KW-0046">Antibiotic resistance</keyword>
<dbReference type="PROSITE" id="PS00337">
    <property type="entry name" value="BETA_LACTAMASE_D"/>
    <property type="match status" value="1"/>
</dbReference>
<dbReference type="Gene3D" id="3.40.710.10">
    <property type="entry name" value="DD-peptidase/beta-lactamase superfamily"/>
    <property type="match status" value="1"/>
</dbReference>
<keyword evidence="3" id="KW-0732">Signal</keyword>
<dbReference type="PANTHER" id="PTHR30627:SF2">
    <property type="entry name" value="PEPTIDOGLYCAN D,D-TRANSPEPTIDASE MRDA"/>
    <property type="match status" value="1"/>
</dbReference>
<dbReference type="InterPro" id="IPR050515">
    <property type="entry name" value="Beta-lactam/transpept"/>
</dbReference>
<evidence type="ECO:0000256" key="2">
    <source>
        <dbReference type="ARBA" id="ARBA00012865"/>
    </source>
</evidence>
<dbReference type="Pfam" id="PF00905">
    <property type="entry name" value="Transpeptidase"/>
    <property type="match status" value="1"/>
</dbReference>
<dbReference type="EC" id="3.5.2.6" evidence="2 6"/>
<keyword evidence="4 6" id="KW-0378">Hydrolase</keyword>
<evidence type="ECO:0000259" key="7">
    <source>
        <dbReference type="Pfam" id="PF00905"/>
    </source>
</evidence>
<organism evidence="8">
    <name type="scientific">uncultured bacterium 293</name>
    <dbReference type="NCBI Taxonomy" id="698389"/>
    <lineage>
        <taxon>Bacteria</taxon>
        <taxon>environmental samples</taxon>
    </lineage>
</organism>
<name>E3T610_9BACT</name>
<dbReference type="EMBL" id="GU260698">
    <property type="protein sequence ID" value="ADC35754.1"/>
    <property type="molecule type" value="Genomic_DNA"/>
</dbReference>
<keyword evidence="8" id="KW-0808">Transferase</keyword>